<dbReference type="PANTHER" id="PTHR43649:SF30">
    <property type="entry name" value="ABC TRANSPORTER SUBSTRATE-BINDING PROTEIN"/>
    <property type="match status" value="1"/>
</dbReference>
<evidence type="ECO:0000313" key="2">
    <source>
        <dbReference type="EMBL" id="MFD1374538.1"/>
    </source>
</evidence>
<evidence type="ECO:0000313" key="3">
    <source>
        <dbReference type="Proteomes" id="UP001597183"/>
    </source>
</evidence>
<keyword evidence="1" id="KW-0732">Signal</keyword>
<name>A0ABW4AWE9_9ACTN</name>
<dbReference type="Pfam" id="PF13416">
    <property type="entry name" value="SBP_bac_8"/>
    <property type="match status" value="1"/>
</dbReference>
<comment type="caution">
    <text evidence="2">The sequence shown here is derived from an EMBL/GenBank/DDBJ whole genome shotgun (WGS) entry which is preliminary data.</text>
</comment>
<accession>A0ABW4AWE9</accession>
<dbReference type="Proteomes" id="UP001597183">
    <property type="component" value="Unassembled WGS sequence"/>
</dbReference>
<dbReference type="InterPro" id="IPR006311">
    <property type="entry name" value="TAT_signal"/>
</dbReference>
<dbReference type="InterPro" id="IPR050490">
    <property type="entry name" value="Bact_solute-bd_prot1"/>
</dbReference>
<feature type="chain" id="PRO_5045418913" evidence="1">
    <location>
        <begin position="28"/>
        <end position="435"/>
    </location>
</feature>
<gene>
    <name evidence="2" type="ORF">ACFQ5G_55190</name>
</gene>
<dbReference type="SUPFAM" id="SSF53850">
    <property type="entry name" value="Periplasmic binding protein-like II"/>
    <property type="match status" value="1"/>
</dbReference>
<dbReference type="PROSITE" id="PS51318">
    <property type="entry name" value="TAT"/>
    <property type="match status" value="1"/>
</dbReference>
<organism evidence="2 3">
    <name type="scientific">Actinoplanes sichuanensis</name>
    <dbReference type="NCBI Taxonomy" id="512349"/>
    <lineage>
        <taxon>Bacteria</taxon>
        <taxon>Bacillati</taxon>
        <taxon>Actinomycetota</taxon>
        <taxon>Actinomycetes</taxon>
        <taxon>Micromonosporales</taxon>
        <taxon>Micromonosporaceae</taxon>
        <taxon>Actinoplanes</taxon>
    </lineage>
</organism>
<evidence type="ECO:0000256" key="1">
    <source>
        <dbReference type="SAM" id="SignalP"/>
    </source>
</evidence>
<reference evidence="3" key="1">
    <citation type="journal article" date="2019" name="Int. J. Syst. Evol. Microbiol.">
        <title>The Global Catalogue of Microorganisms (GCM) 10K type strain sequencing project: providing services to taxonomists for standard genome sequencing and annotation.</title>
        <authorList>
            <consortium name="The Broad Institute Genomics Platform"/>
            <consortium name="The Broad Institute Genome Sequencing Center for Infectious Disease"/>
            <person name="Wu L."/>
            <person name="Ma J."/>
        </authorList>
    </citation>
    <scope>NUCLEOTIDE SEQUENCE [LARGE SCALE GENOMIC DNA]</scope>
    <source>
        <strain evidence="3">CCM 7526</strain>
    </source>
</reference>
<dbReference type="RefSeq" id="WP_317794497.1">
    <property type="nucleotide sequence ID" value="NZ_AP028461.1"/>
</dbReference>
<sequence>MNSRLDRRRLLTLAGMAGLAATLPACGRGFGGNGNGGDGKVELNMVWWGDAQRAEQTGAALELFQSANPGIRVRTEYQDSSPYKDKLAARFAAGDPPDLMAMRFDSLREYADRGTLLDLAKHPELDQSGLTEPARALGQVGSATFGVPSGLNTIGFVVDKTLTDQYGVDIPDGDTWGWPDLATFAQKVSKASGNKVYGTNFEPWTVANLLVFARQRGEDFFTADGRLGATEATLTAWYQLVEDLRKAGAIPPAGFIDQNNGASAAQSYLAKKSIASQIIPTNNLISYNKACGGNLALLRMPGETQGARRGQSVDTPALWSIAAASKHPAETVKLLNFLTNDTEAAKVAGATRGVPASSRVAETIAPGLEPDNKRSSDFLGALQKEKLPASYPYPVGASKLTNILKTISTEVEFGRTTPADAGKQFITEARKAIAP</sequence>
<dbReference type="EMBL" id="JBHTMK010000083">
    <property type="protein sequence ID" value="MFD1374538.1"/>
    <property type="molecule type" value="Genomic_DNA"/>
</dbReference>
<keyword evidence="3" id="KW-1185">Reference proteome</keyword>
<protein>
    <submittedName>
        <fullName evidence="2">ABC transporter substrate-binding protein</fullName>
    </submittedName>
</protein>
<dbReference type="Gene3D" id="3.40.190.10">
    <property type="entry name" value="Periplasmic binding protein-like II"/>
    <property type="match status" value="2"/>
</dbReference>
<feature type="signal peptide" evidence="1">
    <location>
        <begin position="1"/>
        <end position="27"/>
    </location>
</feature>
<proteinExistence type="predicted"/>
<dbReference type="PANTHER" id="PTHR43649">
    <property type="entry name" value="ARABINOSE-BINDING PROTEIN-RELATED"/>
    <property type="match status" value="1"/>
</dbReference>
<dbReference type="InterPro" id="IPR006059">
    <property type="entry name" value="SBP"/>
</dbReference>